<dbReference type="InterPro" id="IPR004609">
    <property type="entry name" value="ATP-dep_DNA_helicase_RecG"/>
</dbReference>
<evidence type="ECO:0000256" key="8">
    <source>
        <dbReference type="ARBA" id="ARBA00023125"/>
    </source>
</evidence>
<dbReference type="PROSITE" id="PS51192">
    <property type="entry name" value="HELICASE_ATP_BIND_1"/>
    <property type="match status" value="1"/>
</dbReference>
<keyword evidence="6 15" id="KW-0347">Helicase</keyword>
<dbReference type="CDD" id="cd18811">
    <property type="entry name" value="SF2_C_RecG"/>
    <property type="match status" value="1"/>
</dbReference>
<organism evidence="18 19">
    <name type="scientific">Thermodesulfobacterium commune DSM 2178</name>
    <dbReference type="NCBI Taxonomy" id="289377"/>
    <lineage>
        <taxon>Bacteria</taxon>
        <taxon>Pseudomonadati</taxon>
        <taxon>Thermodesulfobacteriota</taxon>
        <taxon>Thermodesulfobacteria</taxon>
        <taxon>Thermodesulfobacteriales</taxon>
        <taxon>Thermodesulfobacteriaceae</taxon>
        <taxon>Thermodesulfobacterium</taxon>
    </lineage>
</organism>
<proteinExistence type="inferred from homology"/>
<evidence type="ECO:0000259" key="17">
    <source>
        <dbReference type="PROSITE" id="PS51194"/>
    </source>
</evidence>
<dbReference type="PANTHER" id="PTHR47964">
    <property type="entry name" value="ATP-DEPENDENT DNA HELICASE HOMOLOG RECG, CHLOROPLASTIC"/>
    <property type="match status" value="1"/>
</dbReference>
<dbReference type="OrthoDB" id="9804325at2"/>
<dbReference type="SMART" id="SM00487">
    <property type="entry name" value="DEXDc"/>
    <property type="match status" value="1"/>
</dbReference>
<dbReference type="Gene3D" id="3.40.50.300">
    <property type="entry name" value="P-loop containing nucleotide triphosphate hydrolases"/>
    <property type="match status" value="2"/>
</dbReference>
<evidence type="ECO:0000256" key="13">
    <source>
        <dbReference type="ARBA" id="ARBA00034808"/>
    </source>
</evidence>
<dbReference type="eggNOG" id="COG1200">
    <property type="taxonomic scope" value="Bacteria"/>
</dbReference>
<accession>A0A075WTE3</accession>
<evidence type="ECO:0000256" key="3">
    <source>
        <dbReference type="ARBA" id="ARBA00022741"/>
    </source>
</evidence>
<evidence type="ECO:0000313" key="19">
    <source>
        <dbReference type="Proteomes" id="UP000028481"/>
    </source>
</evidence>
<dbReference type="InterPro" id="IPR047112">
    <property type="entry name" value="RecG/Mfd"/>
</dbReference>
<evidence type="ECO:0000256" key="9">
    <source>
        <dbReference type="ARBA" id="ARBA00023172"/>
    </source>
</evidence>
<dbReference type="InterPro" id="IPR001650">
    <property type="entry name" value="Helicase_C-like"/>
</dbReference>
<keyword evidence="3 15" id="KW-0547">Nucleotide-binding</keyword>
<dbReference type="GO" id="GO:0006310">
    <property type="term" value="P:DNA recombination"/>
    <property type="evidence" value="ECO:0007669"/>
    <property type="project" value="UniProtKB-UniRule"/>
</dbReference>
<evidence type="ECO:0000256" key="6">
    <source>
        <dbReference type="ARBA" id="ARBA00022806"/>
    </source>
</evidence>
<dbReference type="PANTHER" id="PTHR47964:SF1">
    <property type="entry name" value="ATP-DEPENDENT DNA HELICASE HOMOLOG RECG, CHLOROPLASTIC"/>
    <property type="match status" value="1"/>
</dbReference>
<evidence type="ECO:0000256" key="15">
    <source>
        <dbReference type="RuleBase" id="RU363016"/>
    </source>
</evidence>
<dbReference type="SUPFAM" id="SSF52540">
    <property type="entry name" value="P-loop containing nucleoside triphosphate hydrolases"/>
    <property type="match status" value="2"/>
</dbReference>
<dbReference type="GO" id="GO:0043138">
    <property type="term" value="F:3'-5' DNA helicase activity"/>
    <property type="evidence" value="ECO:0007669"/>
    <property type="project" value="UniProtKB-EC"/>
</dbReference>
<dbReference type="PROSITE" id="PS51194">
    <property type="entry name" value="HELICASE_CTER"/>
    <property type="match status" value="1"/>
</dbReference>
<gene>
    <name evidence="18" type="ORF">HL41_04695</name>
</gene>
<keyword evidence="9 15" id="KW-0233">DNA recombination</keyword>
<dbReference type="Proteomes" id="UP000028481">
    <property type="component" value="Chromosome"/>
</dbReference>
<dbReference type="NCBIfam" id="NF008165">
    <property type="entry name" value="PRK10917.1-3"/>
    <property type="match status" value="1"/>
</dbReference>
<dbReference type="InterPro" id="IPR011545">
    <property type="entry name" value="DEAD/DEAH_box_helicase_dom"/>
</dbReference>
<dbReference type="InterPro" id="IPR045562">
    <property type="entry name" value="RecG_dom3_C"/>
</dbReference>
<dbReference type="Gene3D" id="2.40.50.140">
    <property type="entry name" value="Nucleic acid-binding proteins"/>
    <property type="match status" value="1"/>
</dbReference>
<evidence type="ECO:0000256" key="14">
    <source>
        <dbReference type="ARBA" id="ARBA00048988"/>
    </source>
</evidence>
<keyword evidence="10 15" id="KW-0234">DNA repair</keyword>
<dbReference type="InterPro" id="IPR027417">
    <property type="entry name" value="P-loop_NTPase"/>
</dbReference>
<dbReference type="NCBIfam" id="TIGR00643">
    <property type="entry name" value="recG"/>
    <property type="match status" value="1"/>
</dbReference>
<dbReference type="CDD" id="cd04488">
    <property type="entry name" value="RecG_wedge_OBF"/>
    <property type="match status" value="1"/>
</dbReference>
<dbReference type="GO" id="GO:0006281">
    <property type="term" value="P:DNA repair"/>
    <property type="evidence" value="ECO:0007669"/>
    <property type="project" value="UniProtKB-UniRule"/>
</dbReference>
<dbReference type="EC" id="5.6.2.4" evidence="13 15"/>
<dbReference type="InterPro" id="IPR033454">
    <property type="entry name" value="RecG_wedge"/>
</dbReference>
<evidence type="ECO:0000256" key="11">
    <source>
        <dbReference type="ARBA" id="ARBA00023235"/>
    </source>
</evidence>
<keyword evidence="19" id="KW-1185">Reference proteome</keyword>
<reference evidence="18 19" key="1">
    <citation type="journal article" date="2015" name="Genome Announc.">
        <title>Genome Sequence of a Sulfate-Reducing Thermophilic Bacterium, Thermodesulfobacterium commune DSM 2178T (Phylum Thermodesulfobacteria).</title>
        <authorList>
            <person name="Bhatnagar S."/>
            <person name="Badger J.H."/>
            <person name="Madupu R."/>
            <person name="Khouri H.M."/>
            <person name="O'Connor E.M."/>
            <person name="Robb F.T."/>
            <person name="Ward N.L."/>
            <person name="Eisen J.A."/>
        </authorList>
    </citation>
    <scope>NUCLEOTIDE SEQUENCE [LARGE SCALE GENOMIC DNA]</scope>
    <source>
        <strain evidence="18 19">DSM 2178</strain>
    </source>
</reference>
<evidence type="ECO:0000313" key="18">
    <source>
        <dbReference type="EMBL" id="AIH04116.1"/>
    </source>
</evidence>
<protein>
    <recommendedName>
        <fullName evidence="2 15">ATP-dependent DNA helicase RecG</fullName>
        <ecNumber evidence="13 15">5.6.2.4</ecNumber>
    </recommendedName>
</protein>
<dbReference type="PaxDb" id="289377-HL41_04695"/>
<dbReference type="GO" id="GO:0016887">
    <property type="term" value="F:ATP hydrolysis activity"/>
    <property type="evidence" value="ECO:0007669"/>
    <property type="project" value="RHEA"/>
</dbReference>
<comment type="catalytic activity">
    <reaction evidence="14 15">
        <text>ATP + H2O = ADP + phosphate + H(+)</text>
        <dbReference type="Rhea" id="RHEA:13065"/>
        <dbReference type="ChEBI" id="CHEBI:15377"/>
        <dbReference type="ChEBI" id="CHEBI:15378"/>
        <dbReference type="ChEBI" id="CHEBI:30616"/>
        <dbReference type="ChEBI" id="CHEBI:43474"/>
        <dbReference type="ChEBI" id="CHEBI:456216"/>
        <dbReference type="EC" id="5.6.2.4"/>
    </reaction>
</comment>
<dbReference type="Pfam" id="PF00270">
    <property type="entry name" value="DEAD"/>
    <property type="match status" value="1"/>
</dbReference>
<sequence length="823" mass="95103">MKEEKMFTKEDWLTKFTKPLEFAYKNNFQNLHKIKYLEKTLLKFIENLPQEFEPYREKFLELCYGLDQVSLDEKKERIKALFDLCIVLGINKEEPSEVEEPQEEPINQEFYQEPTFSLEEYRQAKEELKKPVQFLKGVGPKVAQKFAKKDIHTIEDLLFFLPRDYEDRRHLIPISNLKEGQKAVVFGEVIKSGVVYTSRRKVFEAQLTDGTGILLLRWFNFKEFFLRNLLQSGKRVYTIGEVGKFGRVFEMVHPEIIPEGEEDKLELELGKIVPVYSAVEGLSERQLRKIIKNAVEDYADFLENFIPREFLKKRRLLPLNLAIKKLHFPEDEKDLSLLKKEESVYHKSLAYDEFFFLELALALKKSKVKKEQGISFRTDGEKVKAFLAKLPFELTSAQKRVLEEIKKDMASPVPMNRLLQGDVGCGKTVIAFIAALIAIDNGYQVAMMAPTEILAEQHYHNFRRYAQLMGVNVALLSGGVPPAKKREIHHGLATGFIDFVIGTHALFQERVEFKRLGLVIIDEQHRFGVLQRAALREKAKGITPDTLVMTATPIPRTLGLTIYGDLDLSIIDEMPKGRKPVITKLFIEYNKHKAYEAVKEELRKGHQAYVILPLIEESEKLDLKAVTTYGEELQTKFFPEFKVGILHGKMSSLEKEKIMHQFKRKEIDILVSTTVVEVGVDVPNATVMVIEHAERFGLSQLHQLRGRVGRGEAQSYCFLIAYKISMESEAYRRLQILCQTNDGFKIAEEDLKLRGPGDFLGTKQSGYLEFKKADLVKDYPILLWAREDAFSLIEKDPDLSKHPILKEELTRRWEERLKLSEIA</sequence>
<dbReference type="RefSeq" id="WP_038061744.1">
    <property type="nucleotide sequence ID" value="NZ_CP008796.1"/>
</dbReference>
<evidence type="ECO:0000256" key="7">
    <source>
        <dbReference type="ARBA" id="ARBA00022840"/>
    </source>
</evidence>
<feature type="domain" description="Helicase ATP-binding" evidence="16">
    <location>
        <begin position="408"/>
        <end position="571"/>
    </location>
</feature>
<evidence type="ECO:0000256" key="1">
    <source>
        <dbReference type="ARBA" id="ARBA00007504"/>
    </source>
</evidence>
<keyword evidence="7 15" id="KW-0067">ATP-binding</keyword>
<dbReference type="GO" id="GO:0005524">
    <property type="term" value="F:ATP binding"/>
    <property type="evidence" value="ECO:0007669"/>
    <property type="project" value="UniProtKB-KW"/>
</dbReference>
<dbReference type="AlphaFoldDB" id="A0A075WTE3"/>
<evidence type="ECO:0000256" key="5">
    <source>
        <dbReference type="ARBA" id="ARBA00022801"/>
    </source>
</evidence>
<comment type="similarity">
    <text evidence="1 15">Belongs to the helicase family. RecG subfamily.</text>
</comment>
<comment type="catalytic activity">
    <reaction evidence="12 15">
        <text>Couples ATP hydrolysis with the unwinding of duplex DNA by translocating in the 3'-5' direction.</text>
        <dbReference type="EC" id="5.6.2.4"/>
    </reaction>
</comment>
<keyword evidence="4 15" id="KW-0227">DNA damage</keyword>
<keyword evidence="8" id="KW-0238">DNA-binding</keyword>
<comment type="function">
    <text evidence="15">Plays a critical role in recombination and DNA repair. Helps process Holliday junction intermediates to mature products by catalyzing branch migration. Has replication fork regression activity, unwinds stalled or blocked replication forks to make a HJ that can be resolved. Has a DNA unwinding activity characteristic of a DNA helicase with 3'-5' polarity.</text>
</comment>
<feature type="domain" description="Helicase C-terminal" evidence="17">
    <location>
        <begin position="590"/>
        <end position="752"/>
    </location>
</feature>
<keyword evidence="11" id="KW-0413">Isomerase</keyword>
<dbReference type="Pfam" id="PF17191">
    <property type="entry name" value="RecG_wedge"/>
    <property type="match status" value="1"/>
</dbReference>
<evidence type="ECO:0000256" key="2">
    <source>
        <dbReference type="ARBA" id="ARBA00017846"/>
    </source>
</evidence>
<dbReference type="Pfam" id="PF19833">
    <property type="entry name" value="RecG_dom3_C"/>
    <property type="match status" value="1"/>
</dbReference>
<evidence type="ECO:0000256" key="10">
    <source>
        <dbReference type="ARBA" id="ARBA00023204"/>
    </source>
</evidence>
<dbReference type="CDD" id="cd17992">
    <property type="entry name" value="DEXHc_RecG"/>
    <property type="match status" value="1"/>
</dbReference>
<dbReference type="EMBL" id="CP008796">
    <property type="protein sequence ID" value="AIH04116.1"/>
    <property type="molecule type" value="Genomic_DNA"/>
</dbReference>
<dbReference type="NCBIfam" id="NF008168">
    <property type="entry name" value="PRK10917.2-2"/>
    <property type="match status" value="1"/>
</dbReference>
<evidence type="ECO:0000256" key="4">
    <source>
        <dbReference type="ARBA" id="ARBA00022763"/>
    </source>
</evidence>
<evidence type="ECO:0000259" key="16">
    <source>
        <dbReference type="PROSITE" id="PS51192"/>
    </source>
</evidence>
<dbReference type="InterPro" id="IPR012340">
    <property type="entry name" value="NA-bd_OB-fold"/>
</dbReference>
<dbReference type="STRING" id="289377.HL41_04695"/>
<dbReference type="Pfam" id="PF00271">
    <property type="entry name" value="Helicase_C"/>
    <property type="match status" value="1"/>
</dbReference>
<evidence type="ECO:0000256" key="12">
    <source>
        <dbReference type="ARBA" id="ARBA00034617"/>
    </source>
</evidence>
<dbReference type="SMART" id="SM00490">
    <property type="entry name" value="HELICc"/>
    <property type="match status" value="1"/>
</dbReference>
<dbReference type="InterPro" id="IPR014001">
    <property type="entry name" value="Helicase_ATP-bd"/>
</dbReference>
<name>A0A075WTE3_9BACT</name>
<dbReference type="HOGENOM" id="CLU_005122_7_1_0"/>
<dbReference type="KEGG" id="tcm:HL41_04695"/>
<dbReference type="SUPFAM" id="SSF50249">
    <property type="entry name" value="Nucleic acid-binding proteins"/>
    <property type="match status" value="1"/>
</dbReference>
<keyword evidence="5 15" id="KW-0378">Hydrolase</keyword>
<dbReference type="GO" id="GO:0003677">
    <property type="term" value="F:DNA binding"/>
    <property type="evidence" value="ECO:0007669"/>
    <property type="project" value="UniProtKB-KW"/>
</dbReference>